<sequence>MQRDMSVNSSNSFFTSLIDNCRLYPASIYTFTSLFIIYILLLPLFILVLYVGCQRWRRQRSVATATTTSHSDVFTLNMVVLELLGILGFCIFCISAYINLPNGMSYGLYVYFIIAPGQTLFHLLTCVDRYLAVVHPVTYLRLRQAGGVRIRNVSIGCVWFVCLVSLGLSLLSDTFYIVYTFLLLVFSSVAVSFCSLSILRILIRPGPGEVGGNRRQVDQSKQRAFHTISVIMAVLLLRFISTLISKVTYSASGVTIADCLMMWSIAWFSLPSSLVLPLLFLHRAGKLPGCERSTASA</sequence>
<gene>
    <name evidence="1" type="ORF">GBF38_004937</name>
</gene>
<protein>
    <submittedName>
        <fullName evidence="1">Uncharacterized protein</fullName>
    </submittedName>
</protein>
<comment type="caution">
    <text evidence="1">The sequence shown here is derived from an EMBL/GenBank/DDBJ whole genome shotgun (WGS) entry which is preliminary data.</text>
</comment>
<dbReference type="EMBL" id="CM024809">
    <property type="protein sequence ID" value="KAG8005895.1"/>
    <property type="molecule type" value="Genomic_DNA"/>
</dbReference>
<proteinExistence type="predicted"/>
<accession>A0ACB7EVU3</accession>
<name>A0ACB7EVU3_NIBAL</name>
<evidence type="ECO:0000313" key="2">
    <source>
        <dbReference type="Proteomes" id="UP000805704"/>
    </source>
</evidence>
<dbReference type="Proteomes" id="UP000805704">
    <property type="component" value="Chromosome 21"/>
</dbReference>
<reference evidence="1" key="1">
    <citation type="submission" date="2020-04" db="EMBL/GenBank/DDBJ databases">
        <title>A chromosome-scale assembly and high-density genetic map of the yellow drum (Nibea albiflora) genome.</title>
        <authorList>
            <person name="Xu D."/>
            <person name="Zhang W."/>
            <person name="Chen R."/>
            <person name="Tan P."/>
            <person name="Wang L."/>
            <person name="Song H."/>
            <person name="Tian L."/>
            <person name="Zhu Q."/>
            <person name="Wang B."/>
        </authorList>
    </citation>
    <scope>NUCLEOTIDE SEQUENCE</scope>
    <source>
        <strain evidence="1">ZJHYS-2018</strain>
    </source>
</reference>
<evidence type="ECO:0000313" key="1">
    <source>
        <dbReference type="EMBL" id="KAG8005895.1"/>
    </source>
</evidence>
<organism evidence="1 2">
    <name type="scientific">Nibea albiflora</name>
    <name type="common">Yellow drum</name>
    <name type="synonym">Corvina albiflora</name>
    <dbReference type="NCBI Taxonomy" id="240163"/>
    <lineage>
        <taxon>Eukaryota</taxon>
        <taxon>Metazoa</taxon>
        <taxon>Chordata</taxon>
        <taxon>Craniata</taxon>
        <taxon>Vertebrata</taxon>
        <taxon>Euteleostomi</taxon>
        <taxon>Actinopterygii</taxon>
        <taxon>Neopterygii</taxon>
        <taxon>Teleostei</taxon>
        <taxon>Neoteleostei</taxon>
        <taxon>Acanthomorphata</taxon>
        <taxon>Eupercaria</taxon>
        <taxon>Sciaenidae</taxon>
        <taxon>Nibea</taxon>
    </lineage>
</organism>
<keyword evidence="2" id="KW-1185">Reference proteome</keyword>